<dbReference type="Pfam" id="PF00012">
    <property type="entry name" value="HSP70"/>
    <property type="match status" value="1"/>
</dbReference>
<sequence>LLTIQEAIFQVKATAGDTHLGGQDFDNRLVNHFVSEFKRKHKKDVSTNARALRRLRTACERAKRTLSSTTQTTIEIDSLYQGIDFYSTITRARIPKVQQLLQDFFNGKELCKSINPDEAVAYGAAVQAAILSGEGNEKVQDLLLLDVTPLSLGIETAGGVMTVLIPRNTTIPTKKEQIFSTYADNQPVVLIQVYEGERARTKDNNLLGKFELTGIPSAPRGVPQINVCFDIDANGILRIRPQG</sequence>
<name>A0A445JR26_GLYSO</name>
<dbReference type="InterPro" id="IPR013126">
    <property type="entry name" value="Hsp_70_fam"/>
</dbReference>
<comment type="similarity">
    <text evidence="1">Belongs to the heat shock protein 70 family.</text>
</comment>
<dbReference type="PANTHER" id="PTHR19375">
    <property type="entry name" value="HEAT SHOCK PROTEIN 70KDA"/>
    <property type="match status" value="1"/>
</dbReference>
<protein>
    <submittedName>
        <fullName evidence="4">Heat shock 70 kDa protein</fullName>
    </submittedName>
</protein>
<dbReference type="InterPro" id="IPR043129">
    <property type="entry name" value="ATPase_NBD"/>
</dbReference>
<evidence type="ECO:0000256" key="2">
    <source>
        <dbReference type="ARBA" id="ARBA00022741"/>
    </source>
</evidence>
<dbReference type="FunFam" id="3.30.420.40:FF:000028">
    <property type="entry name" value="heat shock 70 kDa protein-like"/>
    <property type="match status" value="1"/>
</dbReference>
<evidence type="ECO:0000256" key="3">
    <source>
        <dbReference type="ARBA" id="ARBA00022840"/>
    </source>
</evidence>
<organism evidence="4 5">
    <name type="scientific">Glycine soja</name>
    <name type="common">Wild soybean</name>
    <dbReference type="NCBI Taxonomy" id="3848"/>
    <lineage>
        <taxon>Eukaryota</taxon>
        <taxon>Viridiplantae</taxon>
        <taxon>Streptophyta</taxon>
        <taxon>Embryophyta</taxon>
        <taxon>Tracheophyta</taxon>
        <taxon>Spermatophyta</taxon>
        <taxon>Magnoliopsida</taxon>
        <taxon>eudicotyledons</taxon>
        <taxon>Gunneridae</taxon>
        <taxon>Pentapetalae</taxon>
        <taxon>rosids</taxon>
        <taxon>fabids</taxon>
        <taxon>Fabales</taxon>
        <taxon>Fabaceae</taxon>
        <taxon>Papilionoideae</taxon>
        <taxon>50 kb inversion clade</taxon>
        <taxon>NPAAA clade</taxon>
        <taxon>indigoferoid/millettioid clade</taxon>
        <taxon>Phaseoleae</taxon>
        <taxon>Glycine</taxon>
        <taxon>Glycine subgen. Soja</taxon>
    </lineage>
</organism>
<evidence type="ECO:0000313" key="4">
    <source>
        <dbReference type="EMBL" id="RZC00975.1"/>
    </source>
</evidence>
<dbReference type="Gene3D" id="3.30.420.40">
    <property type="match status" value="3"/>
</dbReference>
<dbReference type="AlphaFoldDB" id="A0A445JR26"/>
<keyword evidence="3" id="KW-0067">ATP-binding</keyword>
<dbReference type="Proteomes" id="UP000289340">
    <property type="component" value="Chromosome 7"/>
</dbReference>
<keyword evidence="4" id="KW-0346">Stress response</keyword>
<dbReference type="FunFam" id="3.90.640.10:FF:000002">
    <property type="entry name" value="Heat shock 70 kDa"/>
    <property type="match status" value="1"/>
</dbReference>
<feature type="non-terminal residue" evidence="4">
    <location>
        <position position="1"/>
    </location>
</feature>
<reference evidence="4 5" key="1">
    <citation type="submission" date="2018-09" db="EMBL/GenBank/DDBJ databases">
        <title>A high-quality reference genome of wild soybean provides a powerful tool to mine soybean genomes.</title>
        <authorList>
            <person name="Xie M."/>
            <person name="Chung C.Y.L."/>
            <person name="Li M.-W."/>
            <person name="Wong F.-L."/>
            <person name="Chan T.-F."/>
            <person name="Lam H.-M."/>
        </authorList>
    </citation>
    <scope>NUCLEOTIDE SEQUENCE [LARGE SCALE GENOMIC DNA]</scope>
    <source>
        <strain evidence="5">cv. W05</strain>
        <tissue evidence="4">Hypocotyl of etiolated seedlings</tissue>
    </source>
</reference>
<evidence type="ECO:0000313" key="5">
    <source>
        <dbReference type="Proteomes" id="UP000289340"/>
    </source>
</evidence>
<dbReference type="Gene3D" id="2.60.34.10">
    <property type="entry name" value="Substrate Binding Domain Of DNAk, Chain A, domain 1"/>
    <property type="match status" value="1"/>
</dbReference>
<dbReference type="Gene3D" id="3.90.640.10">
    <property type="entry name" value="Actin, Chain A, domain 4"/>
    <property type="match status" value="1"/>
</dbReference>
<proteinExistence type="inferred from homology"/>
<dbReference type="EMBL" id="QZWG01000007">
    <property type="protein sequence ID" value="RZC00975.1"/>
    <property type="molecule type" value="Genomic_DNA"/>
</dbReference>
<dbReference type="GO" id="GO:0140662">
    <property type="term" value="F:ATP-dependent protein folding chaperone"/>
    <property type="evidence" value="ECO:0007669"/>
    <property type="project" value="InterPro"/>
</dbReference>
<comment type="caution">
    <text evidence="4">The sequence shown here is derived from an EMBL/GenBank/DDBJ whole genome shotgun (WGS) entry which is preliminary data.</text>
</comment>
<dbReference type="PRINTS" id="PR00301">
    <property type="entry name" value="HEATSHOCK70"/>
</dbReference>
<keyword evidence="5" id="KW-1185">Reference proteome</keyword>
<dbReference type="InterPro" id="IPR029047">
    <property type="entry name" value="HSP70_peptide-bd_sf"/>
</dbReference>
<accession>A0A445JR26</accession>
<keyword evidence="2" id="KW-0547">Nucleotide-binding</keyword>
<evidence type="ECO:0000256" key="1">
    <source>
        <dbReference type="ARBA" id="ARBA00007381"/>
    </source>
</evidence>
<dbReference type="SUPFAM" id="SSF53067">
    <property type="entry name" value="Actin-like ATPase domain"/>
    <property type="match status" value="1"/>
</dbReference>
<dbReference type="FunFam" id="2.60.34.10:FF:000012">
    <property type="entry name" value="Heat shock 70 kDa protein"/>
    <property type="match status" value="1"/>
</dbReference>
<dbReference type="SUPFAM" id="SSF100920">
    <property type="entry name" value="Heat shock protein 70kD (HSP70), peptide-binding domain"/>
    <property type="match status" value="1"/>
</dbReference>
<gene>
    <name evidence="4" type="ORF">D0Y65_016649</name>
</gene>
<dbReference type="GO" id="GO:0005524">
    <property type="term" value="F:ATP binding"/>
    <property type="evidence" value="ECO:0007669"/>
    <property type="project" value="UniProtKB-KW"/>
</dbReference>